<sequence>MLLLQLYVWIVFLHSLLAKGEACSDDQLESRILGGGVPGGIASETLEAIGEVVLVATGPCADPVTGLPGCAVATTSAAGIRLQLRGAALEAARTARKVMRAALGEGAIPVPRPHIRPHHKPPAAS</sequence>
<feature type="signal peptide" evidence="1">
    <location>
        <begin position="1"/>
        <end position="22"/>
    </location>
</feature>
<comment type="caution">
    <text evidence="2">The sequence shown here is derived from an EMBL/GenBank/DDBJ whole genome shotgun (WGS) entry which is preliminary data.</text>
</comment>
<evidence type="ECO:0000313" key="2">
    <source>
        <dbReference type="EMBL" id="CAH9138307.1"/>
    </source>
</evidence>
<gene>
    <name evidence="2" type="ORF">CEPIT_LOCUS36696</name>
</gene>
<organism evidence="2 3">
    <name type="scientific">Cuscuta epithymum</name>
    <dbReference type="NCBI Taxonomy" id="186058"/>
    <lineage>
        <taxon>Eukaryota</taxon>
        <taxon>Viridiplantae</taxon>
        <taxon>Streptophyta</taxon>
        <taxon>Embryophyta</taxon>
        <taxon>Tracheophyta</taxon>
        <taxon>Spermatophyta</taxon>
        <taxon>Magnoliopsida</taxon>
        <taxon>eudicotyledons</taxon>
        <taxon>Gunneridae</taxon>
        <taxon>Pentapetalae</taxon>
        <taxon>asterids</taxon>
        <taxon>lamiids</taxon>
        <taxon>Solanales</taxon>
        <taxon>Convolvulaceae</taxon>
        <taxon>Cuscuteae</taxon>
        <taxon>Cuscuta</taxon>
        <taxon>Cuscuta subgen. Cuscuta</taxon>
    </lineage>
</organism>
<accession>A0AAV0FT94</accession>
<keyword evidence="1" id="KW-0732">Signal</keyword>
<dbReference type="EMBL" id="CAMAPF010001007">
    <property type="protein sequence ID" value="CAH9138307.1"/>
    <property type="molecule type" value="Genomic_DNA"/>
</dbReference>
<evidence type="ECO:0000256" key="1">
    <source>
        <dbReference type="SAM" id="SignalP"/>
    </source>
</evidence>
<feature type="chain" id="PRO_5043706870" evidence="1">
    <location>
        <begin position="23"/>
        <end position="125"/>
    </location>
</feature>
<evidence type="ECO:0000313" key="3">
    <source>
        <dbReference type="Proteomes" id="UP001152523"/>
    </source>
</evidence>
<dbReference type="AlphaFoldDB" id="A0AAV0FT94"/>
<reference evidence="2" key="1">
    <citation type="submission" date="2022-07" db="EMBL/GenBank/DDBJ databases">
        <authorList>
            <person name="Macas J."/>
            <person name="Novak P."/>
            <person name="Neumann P."/>
        </authorList>
    </citation>
    <scope>NUCLEOTIDE SEQUENCE</scope>
</reference>
<proteinExistence type="predicted"/>
<dbReference type="Proteomes" id="UP001152523">
    <property type="component" value="Unassembled WGS sequence"/>
</dbReference>
<name>A0AAV0FT94_9ASTE</name>
<keyword evidence="3" id="KW-1185">Reference proteome</keyword>
<protein>
    <submittedName>
        <fullName evidence="2">Uncharacterized protein</fullName>
    </submittedName>
</protein>